<comment type="subcellular location">
    <subcellularLocation>
        <location evidence="1">Nucleus</location>
    </subcellularLocation>
</comment>
<keyword evidence="2" id="KW-0678">Repressor</keyword>
<evidence type="ECO:0000313" key="8">
    <source>
        <dbReference type="Proteomes" id="UP000030669"/>
    </source>
</evidence>
<feature type="compositionally biased region" description="Polar residues" evidence="6">
    <location>
        <begin position="1186"/>
        <end position="1199"/>
    </location>
</feature>
<feature type="compositionally biased region" description="Pro residues" evidence="6">
    <location>
        <begin position="292"/>
        <end position="301"/>
    </location>
</feature>
<feature type="compositionally biased region" description="Polar residues" evidence="6">
    <location>
        <begin position="157"/>
        <end position="175"/>
    </location>
</feature>
<feature type="compositionally biased region" description="Acidic residues" evidence="6">
    <location>
        <begin position="39"/>
        <end position="52"/>
    </location>
</feature>
<dbReference type="GeneID" id="19304606"/>
<keyword evidence="3" id="KW-0805">Transcription regulation</keyword>
<dbReference type="KEGG" id="gtr:GLOTRDRAFT_140756"/>
<dbReference type="OrthoDB" id="20886at2759"/>
<feature type="compositionally biased region" description="Basic and acidic residues" evidence="6">
    <location>
        <begin position="111"/>
        <end position="122"/>
    </location>
</feature>
<dbReference type="HOGENOM" id="CLU_007255_0_0_1"/>
<evidence type="ECO:0000256" key="6">
    <source>
        <dbReference type="SAM" id="MobiDB-lite"/>
    </source>
</evidence>
<protein>
    <recommendedName>
        <fullName evidence="9">Sds3-like-domain-containing protein</fullName>
    </recommendedName>
</protein>
<keyword evidence="5" id="KW-0539">Nucleus</keyword>
<dbReference type="AlphaFoldDB" id="S7PVU4"/>
<feature type="compositionally biased region" description="Basic residues" evidence="6">
    <location>
        <begin position="849"/>
        <end position="864"/>
    </location>
</feature>
<feature type="compositionally biased region" description="Basic and acidic residues" evidence="6">
    <location>
        <begin position="368"/>
        <end position="382"/>
    </location>
</feature>
<feature type="compositionally biased region" description="Acidic residues" evidence="6">
    <location>
        <begin position="405"/>
        <end position="428"/>
    </location>
</feature>
<feature type="compositionally biased region" description="Polar residues" evidence="6">
    <location>
        <begin position="744"/>
        <end position="756"/>
    </location>
</feature>
<feature type="compositionally biased region" description="Basic and acidic residues" evidence="6">
    <location>
        <begin position="131"/>
        <end position="148"/>
    </location>
</feature>
<feature type="region of interest" description="Disordered" evidence="6">
    <location>
        <begin position="656"/>
        <end position="703"/>
    </location>
</feature>
<feature type="compositionally biased region" description="Acidic residues" evidence="6">
    <location>
        <begin position="255"/>
        <end position="276"/>
    </location>
</feature>
<feature type="compositionally biased region" description="Low complexity" evidence="6">
    <location>
        <begin position="1052"/>
        <end position="1078"/>
    </location>
</feature>
<organism evidence="7 8">
    <name type="scientific">Gloeophyllum trabeum (strain ATCC 11539 / FP-39264 / Madison 617)</name>
    <name type="common">Brown rot fungus</name>
    <dbReference type="NCBI Taxonomy" id="670483"/>
    <lineage>
        <taxon>Eukaryota</taxon>
        <taxon>Fungi</taxon>
        <taxon>Dikarya</taxon>
        <taxon>Basidiomycota</taxon>
        <taxon>Agaricomycotina</taxon>
        <taxon>Agaricomycetes</taxon>
        <taxon>Gloeophyllales</taxon>
        <taxon>Gloeophyllaceae</taxon>
        <taxon>Gloeophyllum</taxon>
    </lineage>
</organism>
<dbReference type="PANTHER" id="PTHR21964">
    <property type="entry name" value="BREAST CANCER METASTASIS-SUPPRESSOR 1"/>
    <property type="match status" value="1"/>
</dbReference>
<feature type="compositionally biased region" description="Basic and acidic residues" evidence="6">
    <location>
        <begin position="205"/>
        <end position="218"/>
    </location>
</feature>
<feature type="compositionally biased region" description="Acidic residues" evidence="6">
    <location>
        <begin position="221"/>
        <end position="239"/>
    </location>
</feature>
<dbReference type="EMBL" id="KB469309">
    <property type="protein sequence ID" value="EPQ51751.1"/>
    <property type="molecule type" value="Genomic_DNA"/>
</dbReference>
<evidence type="ECO:0000256" key="4">
    <source>
        <dbReference type="ARBA" id="ARBA00023163"/>
    </source>
</evidence>
<keyword evidence="8" id="KW-1185">Reference proteome</keyword>
<feature type="compositionally biased region" description="Acidic residues" evidence="6">
    <location>
        <begin position="192"/>
        <end position="204"/>
    </location>
</feature>
<dbReference type="OMA" id="DWAYKQK"/>
<evidence type="ECO:0000256" key="3">
    <source>
        <dbReference type="ARBA" id="ARBA00023015"/>
    </source>
</evidence>
<keyword evidence="4" id="KW-0804">Transcription</keyword>
<reference evidence="7 8" key="1">
    <citation type="journal article" date="2012" name="Science">
        <title>The Paleozoic origin of enzymatic lignin decomposition reconstructed from 31 fungal genomes.</title>
        <authorList>
            <person name="Floudas D."/>
            <person name="Binder M."/>
            <person name="Riley R."/>
            <person name="Barry K."/>
            <person name="Blanchette R.A."/>
            <person name="Henrissat B."/>
            <person name="Martinez A.T."/>
            <person name="Otillar R."/>
            <person name="Spatafora J.W."/>
            <person name="Yadav J.S."/>
            <person name="Aerts A."/>
            <person name="Benoit I."/>
            <person name="Boyd A."/>
            <person name="Carlson A."/>
            <person name="Copeland A."/>
            <person name="Coutinho P.M."/>
            <person name="de Vries R.P."/>
            <person name="Ferreira P."/>
            <person name="Findley K."/>
            <person name="Foster B."/>
            <person name="Gaskell J."/>
            <person name="Glotzer D."/>
            <person name="Gorecki P."/>
            <person name="Heitman J."/>
            <person name="Hesse C."/>
            <person name="Hori C."/>
            <person name="Igarashi K."/>
            <person name="Jurgens J.A."/>
            <person name="Kallen N."/>
            <person name="Kersten P."/>
            <person name="Kohler A."/>
            <person name="Kuees U."/>
            <person name="Kumar T.K.A."/>
            <person name="Kuo A."/>
            <person name="LaButti K."/>
            <person name="Larrondo L.F."/>
            <person name="Lindquist E."/>
            <person name="Ling A."/>
            <person name="Lombard V."/>
            <person name="Lucas S."/>
            <person name="Lundell T."/>
            <person name="Martin R."/>
            <person name="McLaughlin D.J."/>
            <person name="Morgenstern I."/>
            <person name="Morin E."/>
            <person name="Murat C."/>
            <person name="Nagy L.G."/>
            <person name="Nolan M."/>
            <person name="Ohm R.A."/>
            <person name="Patyshakuliyeva A."/>
            <person name="Rokas A."/>
            <person name="Ruiz-Duenas F.J."/>
            <person name="Sabat G."/>
            <person name="Salamov A."/>
            <person name="Samejima M."/>
            <person name="Schmutz J."/>
            <person name="Slot J.C."/>
            <person name="St John F."/>
            <person name="Stenlid J."/>
            <person name="Sun H."/>
            <person name="Sun S."/>
            <person name="Syed K."/>
            <person name="Tsang A."/>
            <person name="Wiebenga A."/>
            <person name="Young D."/>
            <person name="Pisabarro A."/>
            <person name="Eastwood D.C."/>
            <person name="Martin F."/>
            <person name="Cullen D."/>
            <person name="Grigoriev I.V."/>
            <person name="Hibbett D.S."/>
        </authorList>
    </citation>
    <scope>NUCLEOTIDE SEQUENCE [LARGE SCALE GENOMIC DNA]</scope>
    <source>
        <strain evidence="7 8">ATCC 11539</strain>
    </source>
</reference>
<feature type="compositionally biased region" description="Basic residues" evidence="6">
    <location>
        <begin position="67"/>
        <end position="77"/>
    </location>
</feature>
<dbReference type="InterPro" id="IPR013907">
    <property type="entry name" value="Sds3"/>
</dbReference>
<dbReference type="SMART" id="SM01401">
    <property type="entry name" value="Sds3"/>
    <property type="match status" value="1"/>
</dbReference>
<evidence type="ECO:0008006" key="9">
    <source>
        <dbReference type="Google" id="ProtNLM"/>
    </source>
</evidence>
<feature type="region of interest" description="Disordered" evidence="6">
    <location>
        <begin position="540"/>
        <end position="574"/>
    </location>
</feature>
<dbReference type="Pfam" id="PF08598">
    <property type="entry name" value="Sds3"/>
    <property type="match status" value="1"/>
</dbReference>
<feature type="compositionally biased region" description="Polar residues" evidence="6">
    <location>
        <begin position="1157"/>
        <end position="1173"/>
    </location>
</feature>
<dbReference type="Proteomes" id="UP000030669">
    <property type="component" value="Unassembled WGS sequence"/>
</dbReference>
<feature type="compositionally biased region" description="Basic and acidic residues" evidence="6">
    <location>
        <begin position="771"/>
        <end position="819"/>
    </location>
</feature>
<proteinExistence type="predicted"/>
<dbReference type="eggNOG" id="ENOG502S3XT">
    <property type="taxonomic scope" value="Eukaryota"/>
</dbReference>
<evidence type="ECO:0000313" key="7">
    <source>
        <dbReference type="EMBL" id="EPQ51751.1"/>
    </source>
</evidence>
<feature type="compositionally biased region" description="Acidic residues" evidence="6">
    <location>
        <begin position="101"/>
        <end position="110"/>
    </location>
</feature>
<gene>
    <name evidence="7" type="ORF">GLOTRDRAFT_140756</name>
</gene>
<dbReference type="GO" id="GO:0010468">
    <property type="term" value="P:regulation of gene expression"/>
    <property type="evidence" value="ECO:0007669"/>
    <property type="project" value="UniProtKB-ARBA"/>
</dbReference>
<feature type="region of interest" description="Disordered" evidence="6">
    <location>
        <begin position="741"/>
        <end position="1214"/>
    </location>
</feature>
<feature type="compositionally biased region" description="Low complexity" evidence="6">
    <location>
        <begin position="345"/>
        <end position="360"/>
    </location>
</feature>
<feature type="compositionally biased region" description="Pro residues" evidence="6">
    <location>
        <begin position="563"/>
        <end position="572"/>
    </location>
</feature>
<dbReference type="RefSeq" id="XP_007869656.1">
    <property type="nucleotide sequence ID" value="XM_007871465.1"/>
</dbReference>
<feature type="compositionally biased region" description="Low complexity" evidence="6">
    <location>
        <begin position="1"/>
        <end position="12"/>
    </location>
</feature>
<feature type="compositionally biased region" description="Low complexity" evidence="6">
    <location>
        <begin position="1103"/>
        <end position="1119"/>
    </location>
</feature>
<feature type="compositionally biased region" description="Basic and acidic residues" evidence="6">
    <location>
        <begin position="277"/>
        <end position="291"/>
    </location>
</feature>
<feature type="compositionally biased region" description="Pro residues" evidence="6">
    <location>
        <begin position="13"/>
        <end position="26"/>
    </location>
</feature>
<accession>S7PVU4</accession>
<evidence type="ECO:0000256" key="5">
    <source>
        <dbReference type="ARBA" id="ARBA00023242"/>
    </source>
</evidence>
<sequence>MPDSIASSEPLSSPSPSPPPPPPPPASRSHPAGAGLDSDGSELSELTDDEQDSEKRGSGAQDEGSRSPRRSGKKKRGSLVPAPMWDWAYKQRKGVDRGEMVEEEEEEDDDGGRREENYPRAMEEEEDEEDSPKGESAEDRQDSREMKRSGSPRNALDRSNSGPRSCSATPDSTSYFVRRASAGGGTDRRENDDGESEADVEDEHDSIKSSRPSSKENSPELTDDEQEDGDPNEEEEEEEDRRPSPRPHVASIRAEEEEEVESEDAASEDDADDAGQADDHDGAGDQERDDPPIPVKRPTPPIVNSMGPSEDVTAPDPATVVPLQEKAAASSIMAGSAVIEPPSPSSSSSPSSSRSASPEPGTQSRRQANRDSKKAGLDKDDQAGGTSGPLDAKGNDEDRDKDGGDGENEADVEVEAEGDEVDDHEMESDLQPAHRAEAMDVLAQIELKFALLREKLYLEKMEGLAWEEALIMDDNHPELLHLQAELSKRRDMRLDLAAKRRSYEVTMVTKKRKADEDGVWSWWKFSRDELQTDMISETNRKRRRLERARRASERPQPVRRIPDPPVNIPPAPTLRDIVKSTPFARHSYSPSSSNSQKRDNIHARPLVYPQLSSLSSAEVGNDLELIWQQRRRHADPRALNPPMGPPLSHGYEAGYGPMDGPHYNGSGPSRVAPPFPPHMQGYPGPSVPSRMQHHHAGPSGLHQSHLPMDQDMAMSSAVPPPSGPYTQHPATGMRRSLSPVHVTANGTSGLGPSQNGWFAGSSRGKPPGQHEWMKESRRPSGGKDDYGDRDREREKWERSEREREREWERERERMERERYQMQMMQSQPVRPSHGLHAGPGPLPHPGPPHNHHHHHHHIHHHHHPQSMGGPGGHSSSSLNNTPGPGAGSPRVSMLPREFDLGRPHSGPPTTEIINLSSSSTKRSPNTYWKGDELEPGRDRVRPPSNQHPLDDRPVQHIMTPVQLMTNHSGPHAHGPPSAPASIAPSPRGPWSAADDTGMRRPSSAAMGRPSNLSGRSSPGPMHGSVHGMRGPPPSSGSRQSPMVTSSPRNNKPPATTSPPMSSSNFPGPLRSPSRSSHALPPPPSSGPSSLPSMTAQPPLPHASSPVSRPSRVGSPPSLSKMIHSGGPSGPSPPLTGAPRPMSPLSRSANADPHSHSLGPSPSFNGTNRTTTPLSIYPGHAPPPSRTLGSDQSSPQLSNNAPPPKLNVVQLVDGA</sequence>
<feature type="compositionally biased region" description="Basic and acidic residues" evidence="6">
    <location>
        <begin position="929"/>
        <end position="941"/>
    </location>
</feature>
<dbReference type="GO" id="GO:0005654">
    <property type="term" value="C:nucleoplasm"/>
    <property type="evidence" value="ECO:0007669"/>
    <property type="project" value="UniProtKB-ARBA"/>
</dbReference>
<name>S7PVU4_GLOTA</name>
<evidence type="ECO:0000256" key="2">
    <source>
        <dbReference type="ARBA" id="ARBA00022491"/>
    </source>
</evidence>
<feature type="compositionally biased region" description="Low complexity" evidence="6">
    <location>
        <begin position="967"/>
        <end position="989"/>
    </location>
</feature>
<feature type="compositionally biased region" description="Basic and acidic residues" evidence="6">
    <location>
        <begin position="393"/>
        <end position="404"/>
    </location>
</feature>
<evidence type="ECO:0000256" key="1">
    <source>
        <dbReference type="ARBA" id="ARBA00004123"/>
    </source>
</evidence>
<feature type="region of interest" description="Disordered" evidence="6">
    <location>
        <begin position="1"/>
        <end position="430"/>
    </location>
</feature>
<feature type="compositionally biased region" description="Polar residues" evidence="6">
    <location>
        <begin position="907"/>
        <end position="926"/>
    </location>
</feature>